<evidence type="ECO:0000313" key="1">
    <source>
        <dbReference type="EMBL" id="KAA5488394.1"/>
    </source>
</evidence>
<evidence type="ECO:0000313" key="2">
    <source>
        <dbReference type="Proteomes" id="UP000491168"/>
    </source>
</evidence>
<dbReference type="Proteomes" id="UP000491168">
    <property type="component" value="Unassembled WGS sequence"/>
</dbReference>
<dbReference type="AlphaFoldDB" id="A0A6A1K3C2"/>
<organism evidence="1 2">
    <name type="scientific">Bacteroides caccae</name>
    <dbReference type="NCBI Taxonomy" id="47678"/>
    <lineage>
        <taxon>Bacteria</taxon>
        <taxon>Pseudomonadati</taxon>
        <taxon>Bacteroidota</taxon>
        <taxon>Bacteroidia</taxon>
        <taxon>Bacteroidales</taxon>
        <taxon>Bacteroidaceae</taxon>
        <taxon>Bacteroides</taxon>
    </lineage>
</organism>
<reference evidence="1 2" key="1">
    <citation type="journal article" date="2019" name="Nat. Med.">
        <title>A library of human gut bacterial isolates paired with longitudinal multiomics data enables mechanistic microbiome research.</title>
        <authorList>
            <person name="Poyet M."/>
            <person name="Groussin M."/>
            <person name="Gibbons S.M."/>
            <person name="Avila-Pacheco J."/>
            <person name="Jiang X."/>
            <person name="Kearney S.M."/>
            <person name="Perrotta A.R."/>
            <person name="Berdy B."/>
            <person name="Zhao S."/>
            <person name="Lieberman T.D."/>
            <person name="Swanson P.K."/>
            <person name="Smith M."/>
            <person name="Roesemann S."/>
            <person name="Alexander J.E."/>
            <person name="Rich S.A."/>
            <person name="Livny J."/>
            <person name="Vlamakis H."/>
            <person name="Clish C."/>
            <person name="Bullock K."/>
            <person name="Deik A."/>
            <person name="Scott J."/>
            <person name="Pierce K.A."/>
            <person name="Xavier R.J."/>
            <person name="Alm E.J."/>
        </authorList>
    </citation>
    <scope>NUCLEOTIDE SEQUENCE [LARGE SCALE GENOMIC DNA]</scope>
    <source>
        <strain evidence="1 2">BIOML-A21</strain>
    </source>
</reference>
<accession>A0A6A1K3C2</accession>
<gene>
    <name evidence="1" type="ORF">F2Y35_18230</name>
</gene>
<name>A0A6A1K3C2_9BACE</name>
<protein>
    <submittedName>
        <fullName evidence="1">Uncharacterized protein</fullName>
    </submittedName>
</protein>
<sequence>MSKLSELVGVVEEPHLVIQEYFKTLDDWCTEMELSDPIKQSVMSSQLVLIPEGFRDCPKAFTNYASDFYNYCKHVNSVSIEICCNDEEFTQLELCSVKVRLGKIIATSSISGVIIWNIVSGYIKDVIDEAVKTEPVVEQVADVPSFQSEPECSFSVIIRDSTGKCIEVKYDGPVSGMEEAGEQIKIIAGDGK</sequence>
<comment type="caution">
    <text evidence="1">The sequence shown here is derived from an EMBL/GenBank/DDBJ whole genome shotgun (WGS) entry which is preliminary data.</text>
</comment>
<dbReference type="EMBL" id="VVYF01000020">
    <property type="protein sequence ID" value="KAA5488394.1"/>
    <property type="molecule type" value="Genomic_DNA"/>
</dbReference>
<proteinExistence type="predicted"/>
<dbReference type="GeneID" id="93116319"/>
<dbReference type="RefSeq" id="WP_032595630.1">
    <property type="nucleotide sequence ID" value="NZ_VVYE01000020.1"/>
</dbReference>